<accession>G7K5B1</accession>
<proteinExistence type="predicted"/>
<reference evidence="2" key="3">
    <citation type="submission" date="2015-04" db="UniProtKB">
        <authorList>
            <consortium name="EnsemblPlants"/>
        </authorList>
    </citation>
    <scope>IDENTIFICATION</scope>
    <source>
        <strain evidence="2">cv. Jemalong A17</strain>
    </source>
</reference>
<organism evidence="1 3">
    <name type="scientific">Medicago truncatula</name>
    <name type="common">Barrel medic</name>
    <name type="synonym">Medicago tribuloides</name>
    <dbReference type="NCBI Taxonomy" id="3880"/>
    <lineage>
        <taxon>Eukaryota</taxon>
        <taxon>Viridiplantae</taxon>
        <taxon>Streptophyta</taxon>
        <taxon>Embryophyta</taxon>
        <taxon>Tracheophyta</taxon>
        <taxon>Spermatophyta</taxon>
        <taxon>Magnoliopsida</taxon>
        <taxon>eudicotyledons</taxon>
        <taxon>Gunneridae</taxon>
        <taxon>Pentapetalae</taxon>
        <taxon>rosids</taxon>
        <taxon>fabids</taxon>
        <taxon>Fabales</taxon>
        <taxon>Fabaceae</taxon>
        <taxon>Papilionoideae</taxon>
        <taxon>50 kb inversion clade</taxon>
        <taxon>NPAAA clade</taxon>
        <taxon>Hologalegina</taxon>
        <taxon>IRL clade</taxon>
        <taxon>Trifolieae</taxon>
        <taxon>Medicago</taxon>
    </lineage>
</organism>
<dbReference type="PaxDb" id="3880-AES94648"/>
<evidence type="ECO:0000313" key="2">
    <source>
        <dbReference type="EnsemblPlants" id="AES94648"/>
    </source>
</evidence>
<gene>
    <name evidence="1" type="ordered locus">MTR_5g016790</name>
</gene>
<sequence length="105" mass="12101">MPRRLRHVSSYGNRHGDISPDALTHRNFDLEFIYVHNSGWKSSIHDSNATCYAISLRGYSIFLRFKFFNLAHPFICKTKVKLVLPCATLHNLISSQIISLYGIFD</sequence>
<name>G7K5B1_MEDTR</name>
<dbReference type="OMA" id="LAHPFIC"/>
<keyword evidence="3" id="KW-1185">Reference proteome</keyword>
<evidence type="ECO:0000313" key="1">
    <source>
        <dbReference type="EMBL" id="AES94648.1"/>
    </source>
</evidence>
<evidence type="ECO:0000313" key="3">
    <source>
        <dbReference type="Proteomes" id="UP000002051"/>
    </source>
</evidence>
<dbReference type="EnsemblPlants" id="AES94648">
    <property type="protein sequence ID" value="AES94648"/>
    <property type="gene ID" value="MTR_5g016790"/>
</dbReference>
<dbReference type="HOGENOM" id="CLU_2240591_0_0_1"/>
<reference evidence="1 3" key="2">
    <citation type="journal article" date="2014" name="BMC Genomics">
        <title>An improved genome release (version Mt4.0) for the model legume Medicago truncatula.</title>
        <authorList>
            <person name="Tang H."/>
            <person name="Krishnakumar V."/>
            <person name="Bidwell S."/>
            <person name="Rosen B."/>
            <person name="Chan A."/>
            <person name="Zhou S."/>
            <person name="Gentzbittel L."/>
            <person name="Childs K.L."/>
            <person name="Yandell M."/>
            <person name="Gundlach H."/>
            <person name="Mayer K.F."/>
            <person name="Schwartz D.C."/>
            <person name="Town C.D."/>
        </authorList>
    </citation>
    <scope>GENOME REANNOTATION</scope>
    <source>
        <strain evidence="2 3">cv. Jemalong A17</strain>
    </source>
</reference>
<reference evidence="1 3" key="1">
    <citation type="journal article" date="2011" name="Nature">
        <title>The Medicago genome provides insight into the evolution of rhizobial symbioses.</title>
        <authorList>
            <person name="Young N.D."/>
            <person name="Debelle F."/>
            <person name="Oldroyd G.E."/>
            <person name="Geurts R."/>
            <person name="Cannon S.B."/>
            <person name="Udvardi M.K."/>
            <person name="Benedito V.A."/>
            <person name="Mayer K.F."/>
            <person name="Gouzy J."/>
            <person name="Schoof H."/>
            <person name="Van de Peer Y."/>
            <person name="Proost S."/>
            <person name="Cook D.R."/>
            <person name="Meyers B.C."/>
            <person name="Spannagl M."/>
            <person name="Cheung F."/>
            <person name="De Mita S."/>
            <person name="Krishnakumar V."/>
            <person name="Gundlach H."/>
            <person name="Zhou S."/>
            <person name="Mudge J."/>
            <person name="Bharti A.K."/>
            <person name="Murray J.D."/>
            <person name="Naoumkina M.A."/>
            <person name="Rosen B."/>
            <person name="Silverstein K.A."/>
            <person name="Tang H."/>
            <person name="Rombauts S."/>
            <person name="Zhao P.X."/>
            <person name="Zhou P."/>
            <person name="Barbe V."/>
            <person name="Bardou P."/>
            <person name="Bechner M."/>
            <person name="Bellec A."/>
            <person name="Berger A."/>
            <person name="Berges H."/>
            <person name="Bidwell S."/>
            <person name="Bisseling T."/>
            <person name="Choisne N."/>
            <person name="Couloux A."/>
            <person name="Denny R."/>
            <person name="Deshpande S."/>
            <person name="Dai X."/>
            <person name="Doyle J.J."/>
            <person name="Dudez A.M."/>
            <person name="Farmer A.D."/>
            <person name="Fouteau S."/>
            <person name="Franken C."/>
            <person name="Gibelin C."/>
            <person name="Gish J."/>
            <person name="Goldstein S."/>
            <person name="Gonzalez A.J."/>
            <person name="Green P.J."/>
            <person name="Hallab A."/>
            <person name="Hartog M."/>
            <person name="Hua A."/>
            <person name="Humphray S.J."/>
            <person name="Jeong D.H."/>
            <person name="Jing Y."/>
            <person name="Jocker A."/>
            <person name="Kenton S.M."/>
            <person name="Kim D.J."/>
            <person name="Klee K."/>
            <person name="Lai H."/>
            <person name="Lang C."/>
            <person name="Lin S."/>
            <person name="Macmil S.L."/>
            <person name="Magdelenat G."/>
            <person name="Matthews L."/>
            <person name="McCorrison J."/>
            <person name="Monaghan E.L."/>
            <person name="Mun J.H."/>
            <person name="Najar F.Z."/>
            <person name="Nicholson C."/>
            <person name="Noirot C."/>
            <person name="O'Bleness M."/>
            <person name="Paule C.R."/>
            <person name="Poulain J."/>
            <person name="Prion F."/>
            <person name="Qin B."/>
            <person name="Qu C."/>
            <person name="Retzel E.F."/>
            <person name="Riddle C."/>
            <person name="Sallet E."/>
            <person name="Samain S."/>
            <person name="Samson N."/>
            <person name="Sanders I."/>
            <person name="Saurat O."/>
            <person name="Scarpelli C."/>
            <person name="Schiex T."/>
            <person name="Segurens B."/>
            <person name="Severin A.J."/>
            <person name="Sherrier D.J."/>
            <person name="Shi R."/>
            <person name="Sims S."/>
            <person name="Singer S.R."/>
            <person name="Sinharoy S."/>
            <person name="Sterck L."/>
            <person name="Viollet A."/>
            <person name="Wang B.B."/>
            <person name="Wang K."/>
            <person name="Wang M."/>
            <person name="Wang X."/>
            <person name="Warfsmann J."/>
            <person name="Weissenbach J."/>
            <person name="White D.D."/>
            <person name="White J.D."/>
            <person name="Wiley G.B."/>
            <person name="Wincker P."/>
            <person name="Xing Y."/>
            <person name="Yang L."/>
            <person name="Yao Z."/>
            <person name="Ying F."/>
            <person name="Zhai J."/>
            <person name="Zhou L."/>
            <person name="Zuber A."/>
            <person name="Denarie J."/>
            <person name="Dixon R.A."/>
            <person name="May G.D."/>
            <person name="Schwartz D.C."/>
            <person name="Rogers J."/>
            <person name="Quetier F."/>
            <person name="Town C.D."/>
            <person name="Roe B.A."/>
        </authorList>
    </citation>
    <scope>NUCLEOTIDE SEQUENCE [LARGE SCALE GENOMIC DNA]</scope>
    <source>
        <strain evidence="1">A17</strain>
        <strain evidence="2 3">cv. Jemalong A17</strain>
    </source>
</reference>
<dbReference type="EMBL" id="CM001221">
    <property type="protein sequence ID" value="AES94648.1"/>
    <property type="molecule type" value="Genomic_DNA"/>
</dbReference>
<protein>
    <submittedName>
        <fullName evidence="1 2">Uncharacterized protein</fullName>
    </submittedName>
</protein>
<dbReference type="Proteomes" id="UP000002051">
    <property type="component" value="Chromosome 5"/>
</dbReference>
<dbReference type="AlphaFoldDB" id="G7K5B1"/>